<organism evidence="9 10">
    <name type="scientific">Mycobacteroides chelonae</name>
    <name type="common">Mycobacterium chelonae</name>
    <dbReference type="NCBI Taxonomy" id="1774"/>
    <lineage>
        <taxon>Bacteria</taxon>
        <taxon>Bacillati</taxon>
        <taxon>Actinomycetota</taxon>
        <taxon>Actinomycetes</taxon>
        <taxon>Mycobacteriales</taxon>
        <taxon>Mycobacteriaceae</taxon>
        <taxon>Mycobacteroides</taxon>
    </lineage>
</organism>
<keyword evidence="5" id="KW-0067">ATP-binding</keyword>
<evidence type="ECO:0000256" key="3">
    <source>
        <dbReference type="ARBA" id="ARBA00022801"/>
    </source>
</evidence>
<dbReference type="AlphaFoldDB" id="A0AB73TVN6"/>
<dbReference type="InterPro" id="IPR050534">
    <property type="entry name" value="Coronavir_polyprotein_1ab"/>
</dbReference>
<dbReference type="PANTHER" id="PTHR43788:SF8">
    <property type="entry name" value="DNA-BINDING PROTEIN SMUBP-2"/>
    <property type="match status" value="1"/>
</dbReference>
<dbReference type="Gene3D" id="3.40.50.300">
    <property type="entry name" value="P-loop containing nucleotide triphosphate hydrolases"/>
    <property type="match status" value="3"/>
</dbReference>
<evidence type="ECO:0000256" key="2">
    <source>
        <dbReference type="ARBA" id="ARBA00022741"/>
    </source>
</evidence>
<evidence type="ECO:0000313" key="10">
    <source>
        <dbReference type="Proteomes" id="UP000317728"/>
    </source>
</evidence>
<feature type="domain" description="DNA2/NAM7 helicase helicase" evidence="7">
    <location>
        <begin position="793"/>
        <end position="852"/>
    </location>
</feature>
<comment type="similarity">
    <text evidence="1">Belongs to the DNA2/NAM7 helicase family.</text>
</comment>
<protein>
    <submittedName>
        <fullName evidence="9">AAA family ATPase</fullName>
    </submittedName>
</protein>
<feature type="domain" description="DNA2/NAM7 helicase-like C-terminal" evidence="8">
    <location>
        <begin position="906"/>
        <end position="1073"/>
    </location>
</feature>
<keyword evidence="2" id="KW-0547">Nucleotide-binding</keyword>
<evidence type="ECO:0000256" key="4">
    <source>
        <dbReference type="ARBA" id="ARBA00022806"/>
    </source>
</evidence>
<keyword evidence="4" id="KW-0347">Helicase</keyword>
<dbReference type="Pfam" id="PF13087">
    <property type="entry name" value="AAA_12"/>
    <property type="match status" value="1"/>
</dbReference>
<dbReference type="InterPro" id="IPR041677">
    <property type="entry name" value="DNA2/NAM7_AAA_11"/>
</dbReference>
<dbReference type="Pfam" id="PF13086">
    <property type="entry name" value="AAA_11"/>
    <property type="match status" value="1"/>
</dbReference>
<keyword evidence="3" id="KW-0378">Hydrolase</keyword>
<reference evidence="9 10" key="1">
    <citation type="submission" date="2019-06" db="EMBL/GenBank/DDBJ databases">
        <title>Whole geneome sequnce of Mycobacteroides chelonae M77 isolated from bovine milk from Meghalaya, India.</title>
        <authorList>
            <person name="Vise E."/>
            <person name="Das S."/>
            <person name="Garg A."/>
            <person name="Ghatak S."/>
            <person name="Shakuntala I."/>
            <person name="Milton A.A.P."/>
            <person name="Karam A."/>
            <person name="Sanjukta R."/>
            <person name="Puro K."/>
            <person name="Sen A."/>
        </authorList>
    </citation>
    <scope>NUCLEOTIDE SEQUENCE [LARGE SCALE GENOMIC DNA]</scope>
    <source>
        <strain evidence="9 10">M77</strain>
    </source>
</reference>
<dbReference type="GO" id="GO:0003678">
    <property type="term" value="F:DNA helicase activity"/>
    <property type="evidence" value="ECO:0007669"/>
    <property type="project" value="UniProtKB-ARBA"/>
</dbReference>
<dbReference type="Proteomes" id="UP000317728">
    <property type="component" value="Chromosome"/>
</dbReference>
<gene>
    <name evidence="9" type="ORF">FJK96_00325</name>
</gene>
<evidence type="ECO:0000256" key="1">
    <source>
        <dbReference type="ARBA" id="ARBA00007913"/>
    </source>
</evidence>
<evidence type="ECO:0000313" key="9">
    <source>
        <dbReference type="EMBL" id="QDF68781.1"/>
    </source>
</evidence>
<evidence type="ECO:0000259" key="8">
    <source>
        <dbReference type="Pfam" id="PF13087"/>
    </source>
</evidence>
<dbReference type="InterPro" id="IPR041679">
    <property type="entry name" value="DNA2/NAM7-like_C"/>
</dbReference>
<sequence>MSAAYSSKVANPELLLSLFAGCRGCRRSILVVMLSGVEFDAILGFWWTVELFSPQKIPKLAPEDAQGPVINWSAADPLPWLTLLAPASKGLKWEHTVFVGVYDIDGIYEVLDEVFPPDKDAYDPRPGGQSAAAAFVVDQWGRLVAGSEVLSSAVWGLGRAYHPGPSSRHWLTGFDKAQSGFCAQISALQGQRAKDAELPAPPPLDSDSVDTLRALAHEVAGASAIAAVATDTVRIRSRQVPVRDSGDPPDTDFLNSFFLQDLNRVRAANSFGDTGAALAAYLTADDRVPVRTRVDVRTRSGVEAVIERTSADRIPLGRWPSNPKYPLALSQQFAVNEAFATLGAGAGLMGVNGPPGTGKTTMLRDLVAGNVVERACRLADLAYPGLAFSGEPVKWKIDRAVCKVRRLRAELTGFEMVVASSNNSAVENISNELPATDAIDERWQQDADYFGDVATRALQAADKAKHDANAQAWGLIAARLGNADNRHRFMNAFWFGDINKKRSQPSDADEVDGEPTIQSILEEAAASAPVRTWADAVKAFRKVQEGVQQLLDERRRAQQRITDLTATEQEIEQLPQQIAAARTALVNIEHEKTEHAAQLGGIYAHWQSAIGSQQRHHQAKPGLIEIIFSLGWVSFRWNGELREYNTALNHADHAYRQAYQRQLVLDKACGARSGEVDKLEQHGTVLARRLGELRRQIRADEDTFGDTYPSARWRGEENIRERNGQWLDPELNTARSELFLAALDLHRAFLEHVPGIVGDLRSVVDVVQGRAPKDLDPETVAVAWQLFFLVVPVVSTTFASVGRMFAQMPRESIGWAFIDEAGQAAPQAAVGLAWRARRVLAVGDPLQLTPVVTIPPRAQYAIAQKFSVGETWMPLQTSVQELADRVGHWGTYLPGANEMKWVSAPLRVHRRCDDPMFTVCNKIAYDNFMIKATPNRAADPAKPDRFEDVPKSVWLDVRATSHGKHLQDKEIDLFRRCVNDLLRREQINASDIIAISPFREVARCLEDIGKRHHPGMRAGTVHTAQGREAPVVFFILGSDPDKPGARNWASSAPNLVNVAASRAQQRLYVIGDHTLWQQQPYFRQLSAELIKNNRPKPRQS</sequence>
<dbReference type="InterPro" id="IPR027417">
    <property type="entry name" value="P-loop_NTPase"/>
</dbReference>
<evidence type="ECO:0000256" key="5">
    <source>
        <dbReference type="ARBA" id="ARBA00022840"/>
    </source>
</evidence>
<evidence type="ECO:0000256" key="6">
    <source>
        <dbReference type="SAM" id="Coils"/>
    </source>
</evidence>
<accession>A0AB73TVN6</accession>
<dbReference type="PANTHER" id="PTHR43788">
    <property type="entry name" value="DNA2/NAM7 HELICASE FAMILY MEMBER"/>
    <property type="match status" value="1"/>
</dbReference>
<proteinExistence type="inferred from homology"/>
<dbReference type="GO" id="GO:0005524">
    <property type="term" value="F:ATP binding"/>
    <property type="evidence" value="ECO:0007669"/>
    <property type="project" value="UniProtKB-KW"/>
</dbReference>
<feature type="coiled-coil region" evidence="6">
    <location>
        <begin position="540"/>
        <end position="574"/>
    </location>
</feature>
<dbReference type="GO" id="GO:0016787">
    <property type="term" value="F:hydrolase activity"/>
    <property type="evidence" value="ECO:0007669"/>
    <property type="project" value="UniProtKB-KW"/>
</dbReference>
<evidence type="ECO:0000259" key="7">
    <source>
        <dbReference type="Pfam" id="PF13086"/>
    </source>
</evidence>
<name>A0AB73TVN6_MYCCH</name>
<dbReference type="EMBL" id="CP041150">
    <property type="protein sequence ID" value="QDF68781.1"/>
    <property type="molecule type" value="Genomic_DNA"/>
</dbReference>
<keyword evidence="6" id="KW-0175">Coiled coil</keyword>
<dbReference type="SUPFAM" id="SSF52540">
    <property type="entry name" value="P-loop containing nucleoside triphosphate hydrolases"/>
    <property type="match status" value="1"/>
</dbReference>